<evidence type="ECO:0000313" key="1">
    <source>
        <dbReference type="EnsemblPlants" id="AET2Gv20459800.1"/>
    </source>
</evidence>
<dbReference type="Proteomes" id="UP000015105">
    <property type="component" value="Chromosome 2D"/>
</dbReference>
<reference evidence="1" key="4">
    <citation type="submission" date="2019-03" db="UniProtKB">
        <authorList>
            <consortium name="EnsemblPlants"/>
        </authorList>
    </citation>
    <scope>IDENTIFICATION</scope>
</reference>
<reference evidence="1" key="5">
    <citation type="journal article" date="2021" name="G3 (Bethesda)">
        <title>Aegilops tauschii genome assembly Aet v5.0 features greater sequence contiguity and improved annotation.</title>
        <authorList>
            <person name="Wang L."/>
            <person name="Zhu T."/>
            <person name="Rodriguez J.C."/>
            <person name="Deal K.R."/>
            <person name="Dubcovsky J."/>
            <person name="McGuire P.E."/>
            <person name="Lux T."/>
            <person name="Spannagl M."/>
            <person name="Mayer K.F.X."/>
            <person name="Baldrich P."/>
            <person name="Meyers B.C."/>
            <person name="Huo N."/>
            <person name="Gu Y.Q."/>
            <person name="Zhou H."/>
            <person name="Devos K.M."/>
            <person name="Bennetzen J.L."/>
            <person name="Unver T."/>
            <person name="Budak H."/>
            <person name="Gulick P.J."/>
            <person name="Galiba G."/>
            <person name="Kalapos B."/>
            <person name="Nelson D.R."/>
            <person name="Li P."/>
            <person name="You F.M."/>
            <person name="Luo M.C."/>
            <person name="Dvorak J."/>
        </authorList>
    </citation>
    <scope>NUCLEOTIDE SEQUENCE [LARGE SCALE GENOMIC DNA]</scope>
    <source>
        <strain evidence="1">cv. AL8/78</strain>
    </source>
</reference>
<reference evidence="2" key="2">
    <citation type="journal article" date="2017" name="Nat. Plants">
        <title>The Aegilops tauschii genome reveals multiple impacts of transposons.</title>
        <authorList>
            <person name="Zhao G."/>
            <person name="Zou C."/>
            <person name="Li K."/>
            <person name="Wang K."/>
            <person name="Li T."/>
            <person name="Gao L."/>
            <person name="Zhang X."/>
            <person name="Wang H."/>
            <person name="Yang Z."/>
            <person name="Liu X."/>
            <person name="Jiang W."/>
            <person name="Mao L."/>
            <person name="Kong X."/>
            <person name="Jiao Y."/>
            <person name="Jia J."/>
        </authorList>
    </citation>
    <scope>NUCLEOTIDE SEQUENCE [LARGE SCALE GENOMIC DNA]</scope>
    <source>
        <strain evidence="2">cv. AL8/78</strain>
    </source>
</reference>
<dbReference type="EnsemblPlants" id="AET2Gv20459800.1">
    <property type="protein sequence ID" value="AET2Gv20459800.1"/>
    <property type="gene ID" value="AET2Gv20459800"/>
</dbReference>
<reference evidence="2" key="1">
    <citation type="journal article" date="2014" name="Science">
        <title>Ancient hybridizations among the ancestral genomes of bread wheat.</title>
        <authorList>
            <consortium name="International Wheat Genome Sequencing Consortium,"/>
            <person name="Marcussen T."/>
            <person name="Sandve S.R."/>
            <person name="Heier L."/>
            <person name="Spannagl M."/>
            <person name="Pfeifer M."/>
            <person name="Jakobsen K.S."/>
            <person name="Wulff B.B."/>
            <person name="Steuernagel B."/>
            <person name="Mayer K.F."/>
            <person name="Olsen O.A."/>
        </authorList>
    </citation>
    <scope>NUCLEOTIDE SEQUENCE [LARGE SCALE GENOMIC DNA]</scope>
    <source>
        <strain evidence="2">cv. AL8/78</strain>
    </source>
</reference>
<reference evidence="1" key="3">
    <citation type="journal article" date="2017" name="Nature">
        <title>Genome sequence of the progenitor of the wheat D genome Aegilops tauschii.</title>
        <authorList>
            <person name="Luo M.C."/>
            <person name="Gu Y.Q."/>
            <person name="Puiu D."/>
            <person name="Wang H."/>
            <person name="Twardziok S.O."/>
            <person name="Deal K.R."/>
            <person name="Huo N."/>
            <person name="Zhu T."/>
            <person name="Wang L."/>
            <person name="Wang Y."/>
            <person name="McGuire P.E."/>
            <person name="Liu S."/>
            <person name="Long H."/>
            <person name="Ramasamy R.K."/>
            <person name="Rodriguez J.C."/>
            <person name="Van S.L."/>
            <person name="Yuan L."/>
            <person name="Wang Z."/>
            <person name="Xia Z."/>
            <person name="Xiao L."/>
            <person name="Anderson O.D."/>
            <person name="Ouyang S."/>
            <person name="Liang Y."/>
            <person name="Zimin A.V."/>
            <person name="Pertea G."/>
            <person name="Qi P."/>
            <person name="Bennetzen J.L."/>
            <person name="Dai X."/>
            <person name="Dawson M.W."/>
            <person name="Muller H.G."/>
            <person name="Kugler K."/>
            <person name="Rivarola-Duarte L."/>
            <person name="Spannagl M."/>
            <person name="Mayer K.F.X."/>
            <person name="Lu F.H."/>
            <person name="Bevan M.W."/>
            <person name="Leroy P."/>
            <person name="Li P."/>
            <person name="You F.M."/>
            <person name="Sun Q."/>
            <person name="Liu Z."/>
            <person name="Lyons E."/>
            <person name="Wicker T."/>
            <person name="Salzberg S.L."/>
            <person name="Devos K.M."/>
            <person name="Dvorak J."/>
        </authorList>
    </citation>
    <scope>NUCLEOTIDE SEQUENCE [LARGE SCALE GENOMIC DNA]</scope>
    <source>
        <strain evidence="1">cv. AL8/78</strain>
    </source>
</reference>
<accession>A0A453BCH4</accession>
<organism evidence="1 2">
    <name type="scientific">Aegilops tauschii subsp. strangulata</name>
    <name type="common">Goatgrass</name>
    <dbReference type="NCBI Taxonomy" id="200361"/>
    <lineage>
        <taxon>Eukaryota</taxon>
        <taxon>Viridiplantae</taxon>
        <taxon>Streptophyta</taxon>
        <taxon>Embryophyta</taxon>
        <taxon>Tracheophyta</taxon>
        <taxon>Spermatophyta</taxon>
        <taxon>Magnoliopsida</taxon>
        <taxon>Liliopsida</taxon>
        <taxon>Poales</taxon>
        <taxon>Poaceae</taxon>
        <taxon>BOP clade</taxon>
        <taxon>Pooideae</taxon>
        <taxon>Triticodae</taxon>
        <taxon>Triticeae</taxon>
        <taxon>Triticinae</taxon>
        <taxon>Aegilops</taxon>
    </lineage>
</organism>
<dbReference type="AlphaFoldDB" id="A0A453BCH4"/>
<proteinExistence type="predicted"/>
<name>A0A453BCH4_AEGTS</name>
<protein>
    <submittedName>
        <fullName evidence="1">Uncharacterized protein</fullName>
    </submittedName>
</protein>
<sequence length="86" mass="9717">MRRSLLTTPLPRPRVRWFAGRGEGFDYSTLSLALAVDVQQFNRCQIARRIMYCSIIIVGPSEEAKSQVQGFIGVVVLVGAYYNYSE</sequence>
<dbReference type="Gramene" id="AET2Gv20459800.1">
    <property type="protein sequence ID" value="AET2Gv20459800.1"/>
    <property type="gene ID" value="AET2Gv20459800"/>
</dbReference>
<evidence type="ECO:0000313" key="2">
    <source>
        <dbReference type="Proteomes" id="UP000015105"/>
    </source>
</evidence>
<keyword evidence="2" id="KW-1185">Reference proteome</keyword>